<dbReference type="InterPro" id="IPR013249">
    <property type="entry name" value="RNA_pol_sigma70_r4_t2"/>
</dbReference>
<dbReference type="GO" id="GO:0016987">
    <property type="term" value="F:sigma factor activity"/>
    <property type="evidence" value="ECO:0007669"/>
    <property type="project" value="InterPro"/>
</dbReference>
<dbReference type="RefSeq" id="WP_253100735.1">
    <property type="nucleotide sequence ID" value="NZ_JACRTD010000003.1"/>
</dbReference>
<name>A0A926ER58_9FIRM</name>
<comment type="caution">
    <text evidence="2">The sequence shown here is derived from an EMBL/GenBank/DDBJ whole genome shotgun (WGS) entry which is preliminary data.</text>
</comment>
<accession>A0A926ER58</accession>
<protein>
    <submittedName>
        <fullName evidence="2">Sigma-70 family RNA polymerase sigma factor</fullName>
    </submittedName>
</protein>
<reference evidence="2" key="1">
    <citation type="submission" date="2020-08" db="EMBL/GenBank/DDBJ databases">
        <title>Genome public.</title>
        <authorList>
            <person name="Liu C."/>
            <person name="Sun Q."/>
        </authorList>
    </citation>
    <scope>NUCLEOTIDE SEQUENCE</scope>
    <source>
        <strain evidence="2">NSJ-64</strain>
    </source>
</reference>
<dbReference type="EMBL" id="JACRTD010000003">
    <property type="protein sequence ID" value="MBC8584785.1"/>
    <property type="molecule type" value="Genomic_DNA"/>
</dbReference>
<dbReference type="SUPFAM" id="SSF88659">
    <property type="entry name" value="Sigma3 and sigma4 domains of RNA polymerase sigma factors"/>
    <property type="match status" value="1"/>
</dbReference>
<proteinExistence type="predicted"/>
<dbReference type="InterPro" id="IPR014284">
    <property type="entry name" value="RNA_pol_sigma-70_dom"/>
</dbReference>
<dbReference type="Pfam" id="PF08281">
    <property type="entry name" value="Sigma70_r4_2"/>
    <property type="match status" value="1"/>
</dbReference>
<feature type="domain" description="RNA polymerase sigma factor 70 region 4 type 2" evidence="1">
    <location>
        <begin position="81"/>
        <end position="133"/>
    </location>
</feature>
<evidence type="ECO:0000313" key="3">
    <source>
        <dbReference type="Proteomes" id="UP000623678"/>
    </source>
</evidence>
<dbReference type="GO" id="GO:0006352">
    <property type="term" value="P:DNA-templated transcription initiation"/>
    <property type="evidence" value="ECO:0007669"/>
    <property type="project" value="InterPro"/>
</dbReference>
<gene>
    <name evidence="2" type="ORF">H8705_04235</name>
</gene>
<evidence type="ECO:0000259" key="1">
    <source>
        <dbReference type="Pfam" id="PF08281"/>
    </source>
</evidence>
<sequence length="140" mass="16442">MAEERKYRIRVDGILVDVSKEVYHAYYSIERHTRTLDEKDTRNGKVLYSDLDTDELLGEEVLPDRNAERVEDSAICSILCEELHYQLAMLPAQDRELIQALYFECLTEREYAKQIGISQKGVNKRRQKVLDKLRSMMKAK</sequence>
<dbReference type="Proteomes" id="UP000623678">
    <property type="component" value="Unassembled WGS sequence"/>
</dbReference>
<keyword evidence="3" id="KW-1185">Reference proteome</keyword>
<dbReference type="Gene3D" id="1.20.140.160">
    <property type="match status" value="1"/>
</dbReference>
<organism evidence="2 3">
    <name type="scientific">Youxingia wuxianensis</name>
    <dbReference type="NCBI Taxonomy" id="2763678"/>
    <lineage>
        <taxon>Bacteria</taxon>
        <taxon>Bacillati</taxon>
        <taxon>Bacillota</taxon>
        <taxon>Clostridia</taxon>
        <taxon>Eubacteriales</taxon>
        <taxon>Oscillospiraceae</taxon>
        <taxon>Youxingia</taxon>
    </lineage>
</organism>
<dbReference type="NCBIfam" id="TIGR02937">
    <property type="entry name" value="sigma70-ECF"/>
    <property type="match status" value="1"/>
</dbReference>
<evidence type="ECO:0000313" key="2">
    <source>
        <dbReference type="EMBL" id="MBC8584785.1"/>
    </source>
</evidence>
<dbReference type="AlphaFoldDB" id="A0A926ER58"/>
<dbReference type="InterPro" id="IPR013324">
    <property type="entry name" value="RNA_pol_sigma_r3/r4-like"/>
</dbReference>
<dbReference type="GO" id="GO:0003677">
    <property type="term" value="F:DNA binding"/>
    <property type="evidence" value="ECO:0007669"/>
    <property type="project" value="InterPro"/>
</dbReference>